<protein>
    <submittedName>
        <fullName evidence="1">Uncharacterized protein</fullName>
    </submittedName>
</protein>
<evidence type="ECO:0000313" key="2">
    <source>
        <dbReference type="Proteomes" id="UP001207742"/>
    </source>
</evidence>
<keyword evidence="2" id="KW-1185">Reference proteome</keyword>
<reference evidence="1 2" key="1">
    <citation type="submission" date="2022-10" db="EMBL/GenBank/DDBJ databases">
        <title>Chitinophaga nivalis PC15 sp. nov., isolated from Pyeongchang county, South Korea.</title>
        <authorList>
            <person name="Trinh H.N."/>
        </authorList>
    </citation>
    <scope>NUCLEOTIDE SEQUENCE [LARGE SCALE GENOMIC DNA]</scope>
    <source>
        <strain evidence="1 2">PC14</strain>
    </source>
</reference>
<comment type="caution">
    <text evidence="1">The sequence shown here is derived from an EMBL/GenBank/DDBJ whole genome shotgun (WGS) entry which is preliminary data.</text>
</comment>
<dbReference type="EMBL" id="JAPDNS010000001">
    <property type="protein sequence ID" value="MCW3484621.1"/>
    <property type="molecule type" value="Genomic_DNA"/>
</dbReference>
<accession>A0ABT3IKY2</accession>
<dbReference type="RefSeq" id="WP_264730390.1">
    <property type="nucleotide sequence ID" value="NZ_JAPDNR010000001.1"/>
</dbReference>
<evidence type="ECO:0000313" key="1">
    <source>
        <dbReference type="EMBL" id="MCW3484621.1"/>
    </source>
</evidence>
<gene>
    <name evidence="1" type="ORF">OL497_11990</name>
</gene>
<organism evidence="1 2">
    <name type="scientific">Chitinophaga nivalis</name>
    <dbReference type="NCBI Taxonomy" id="2991709"/>
    <lineage>
        <taxon>Bacteria</taxon>
        <taxon>Pseudomonadati</taxon>
        <taxon>Bacteroidota</taxon>
        <taxon>Chitinophagia</taxon>
        <taxon>Chitinophagales</taxon>
        <taxon>Chitinophagaceae</taxon>
        <taxon>Chitinophaga</taxon>
    </lineage>
</organism>
<dbReference type="Proteomes" id="UP001207742">
    <property type="component" value="Unassembled WGS sequence"/>
</dbReference>
<name>A0ABT3IKY2_9BACT</name>
<proteinExistence type="predicted"/>
<sequence>MKTITPNTALTSGATTAVFTSQNAWQMDETLTLSQAYQRFQTLYQVDNYTKLPWILQFMENPRWCLEFSGAISLYQHDLVHCLIGRGIKPADEAFTIGFTMGSVKTLNVVEIWLYKFVSKYLYPADYRFSDADLITFQQGVTLAKQMPALQQLNRFNPDDFLPLPLKDVRAALGITTTQLIYTLTDAAPITPATNI</sequence>